<keyword evidence="2" id="KW-1185">Reference proteome</keyword>
<gene>
    <name evidence="1" type="ORF">DSL72_008462</name>
</gene>
<sequence>MADNLDVPSAATLLREKIRGALVNYAPRTVEYRARIAAIAMLEQLITNKNEDKHYIDLVADGSIQIYDAGPPEFTQRRMAVESFLATQDPTMPRYWAVRAHLCFLEYSDRYEMVRRQVDYMKENEISGSCLFLTALLEKWAEGWGSISKNIEQARAAAETFGTFFEGPAATYSQRFMDMVLYVIVQRERSREEMFTMGVNYYLGSWRLVKDGFEIQSLCDDISANEYWCAVTQAWGPSSRRRAVFIVPSRVRVIEMCSMFSDVHERGAYSHRNGLVLETQIAAAFDACRVAIVPSRDGGWEIRVMDSSLVGSRHQEMECSFGEIHGRQLRFLEERRPRADFLHFHWLLCMAVSRLKDFDQSRIAAEEVYALPAWGALGFTARTRRVIERLSRHVTRSLPLDYTEPGPSMGGNKYYEDFLERLCNVPNF</sequence>
<evidence type="ECO:0000313" key="2">
    <source>
        <dbReference type="Proteomes" id="UP000672032"/>
    </source>
</evidence>
<dbReference type="AlphaFoldDB" id="A0A8A3PJS4"/>
<dbReference type="OrthoDB" id="5386595at2759"/>
<reference evidence="1" key="1">
    <citation type="submission" date="2020-10" db="EMBL/GenBank/DDBJ databases">
        <title>Genome Sequence of Monilinia vaccinii-corymbosi Sheds Light on Mummy Berry Disease Infection of Blueberry and Mating Type.</title>
        <authorList>
            <person name="Yow A.G."/>
            <person name="Zhang Y."/>
            <person name="Bansal K."/>
            <person name="Eacker S.M."/>
            <person name="Sullivan S."/>
            <person name="Liachko I."/>
            <person name="Cubeta M.A."/>
            <person name="Rollins J.A."/>
            <person name="Ashrafi H."/>
        </authorList>
    </citation>
    <scope>NUCLEOTIDE SEQUENCE</scope>
    <source>
        <strain evidence="1">RL-1</strain>
    </source>
</reference>
<proteinExistence type="predicted"/>
<accession>A0A8A3PJS4</accession>
<dbReference type="Proteomes" id="UP000672032">
    <property type="component" value="Chromosome 5"/>
</dbReference>
<evidence type="ECO:0000313" key="1">
    <source>
        <dbReference type="EMBL" id="QSZ35592.1"/>
    </source>
</evidence>
<organism evidence="1 2">
    <name type="scientific">Monilinia vaccinii-corymbosi</name>
    <dbReference type="NCBI Taxonomy" id="61207"/>
    <lineage>
        <taxon>Eukaryota</taxon>
        <taxon>Fungi</taxon>
        <taxon>Dikarya</taxon>
        <taxon>Ascomycota</taxon>
        <taxon>Pezizomycotina</taxon>
        <taxon>Leotiomycetes</taxon>
        <taxon>Helotiales</taxon>
        <taxon>Sclerotiniaceae</taxon>
        <taxon>Monilinia</taxon>
    </lineage>
</organism>
<dbReference type="EMBL" id="CP063409">
    <property type="protein sequence ID" value="QSZ35592.1"/>
    <property type="molecule type" value="Genomic_DNA"/>
</dbReference>
<name>A0A8A3PJS4_9HELO</name>
<protein>
    <submittedName>
        <fullName evidence="1">Uncharacterized protein</fullName>
    </submittedName>
</protein>